<dbReference type="PROSITE" id="PS50097">
    <property type="entry name" value="BTB"/>
    <property type="match status" value="1"/>
</dbReference>
<dbReference type="InterPro" id="IPR000210">
    <property type="entry name" value="BTB/POZ_dom"/>
</dbReference>
<evidence type="ECO:0000313" key="3">
    <source>
        <dbReference type="Proteomes" id="UP001310594"/>
    </source>
</evidence>
<organism evidence="2 3">
    <name type="scientific">Elasticomyces elasticus</name>
    <dbReference type="NCBI Taxonomy" id="574655"/>
    <lineage>
        <taxon>Eukaryota</taxon>
        <taxon>Fungi</taxon>
        <taxon>Dikarya</taxon>
        <taxon>Ascomycota</taxon>
        <taxon>Pezizomycotina</taxon>
        <taxon>Dothideomycetes</taxon>
        <taxon>Dothideomycetidae</taxon>
        <taxon>Mycosphaerellales</taxon>
        <taxon>Teratosphaeriaceae</taxon>
        <taxon>Elasticomyces</taxon>
    </lineage>
</organism>
<gene>
    <name evidence="2" type="ORF">LTR97_006236</name>
</gene>
<evidence type="ECO:0000259" key="1">
    <source>
        <dbReference type="PROSITE" id="PS50097"/>
    </source>
</evidence>
<name>A0AAN8A2H3_9PEZI</name>
<accession>A0AAN8A2H3</accession>
<reference evidence="2" key="1">
    <citation type="submission" date="2023-08" db="EMBL/GenBank/DDBJ databases">
        <title>Black Yeasts Isolated from many extreme environments.</title>
        <authorList>
            <person name="Coleine C."/>
            <person name="Stajich J.E."/>
            <person name="Selbmann L."/>
        </authorList>
    </citation>
    <scope>NUCLEOTIDE SEQUENCE</scope>
    <source>
        <strain evidence="2">CCFEE 5810</strain>
    </source>
</reference>
<feature type="domain" description="BTB" evidence="1">
    <location>
        <begin position="18"/>
        <end position="87"/>
    </location>
</feature>
<comment type="caution">
    <text evidence="2">The sequence shown here is derived from an EMBL/GenBank/DDBJ whole genome shotgun (WGS) entry which is preliminary data.</text>
</comment>
<dbReference type="SUPFAM" id="SSF54695">
    <property type="entry name" value="POZ domain"/>
    <property type="match status" value="1"/>
</dbReference>
<dbReference type="AlphaFoldDB" id="A0AAN8A2H3"/>
<dbReference type="Proteomes" id="UP001310594">
    <property type="component" value="Unassembled WGS sequence"/>
</dbReference>
<dbReference type="EMBL" id="JAVRQU010000008">
    <property type="protein sequence ID" value="KAK5700101.1"/>
    <property type="molecule type" value="Genomic_DNA"/>
</dbReference>
<protein>
    <recommendedName>
        <fullName evidence="1">BTB domain-containing protein</fullName>
    </recommendedName>
</protein>
<proteinExistence type="predicted"/>
<dbReference type="PANTHER" id="PTHR47843:SF2">
    <property type="entry name" value="BTB DOMAIN-CONTAINING PROTEIN"/>
    <property type="match status" value="1"/>
</dbReference>
<sequence>MPTDPRGDIAQAPKFDGGTAELVVGPDEVALIVHQDIIRPRSAFFGAALNKCWKEGASMRVALPEDSLGVVTLYVRYLYDGKLYLDRTKGLDRAAAMALIRLEYDALVEAYIFGERIQDVGFRNCIIDAFSARMFEPFGTIHYFPGMEHVDALYQGTSENSLARQLIVEIYISFGKPEWIPGYQLHHNNDFVADIARAAIRGPRGPSVAFSTQALRDFDYSKYYVKDEAVSEGRR</sequence>
<dbReference type="Gene3D" id="3.30.710.10">
    <property type="entry name" value="Potassium Channel Kv1.1, Chain A"/>
    <property type="match status" value="1"/>
</dbReference>
<dbReference type="InterPro" id="IPR011333">
    <property type="entry name" value="SKP1/BTB/POZ_sf"/>
</dbReference>
<evidence type="ECO:0000313" key="2">
    <source>
        <dbReference type="EMBL" id="KAK5700101.1"/>
    </source>
</evidence>
<dbReference type="PANTHER" id="PTHR47843">
    <property type="entry name" value="BTB DOMAIN-CONTAINING PROTEIN-RELATED"/>
    <property type="match status" value="1"/>
</dbReference>